<dbReference type="Gene3D" id="3.90.226.10">
    <property type="entry name" value="2-enoyl-CoA Hydratase, Chain A, domain 1"/>
    <property type="match status" value="1"/>
</dbReference>
<name>A0ABN6UWP6_9BACT</name>
<evidence type="ECO:0000256" key="3">
    <source>
        <dbReference type="RuleBase" id="RU003707"/>
    </source>
</evidence>
<evidence type="ECO:0000256" key="2">
    <source>
        <dbReference type="ARBA" id="ARBA00023239"/>
    </source>
</evidence>
<dbReference type="PANTHER" id="PTHR11941:SF54">
    <property type="entry name" value="ENOYL-COA HYDRATASE, MITOCHONDRIAL"/>
    <property type="match status" value="1"/>
</dbReference>
<dbReference type="InterPro" id="IPR018376">
    <property type="entry name" value="Enoyl-CoA_hyd/isom_CS"/>
</dbReference>
<proteinExistence type="inferred from homology"/>
<sequence>MPFVLVEKADRIAWVTLNRPEKLNALNSEVLKELEQAFAELEHDAEVGVVVVTGAGEKAFVAGADIAELKSLDTASARVQALRGQAVFQRIESMPKPVIAAVNGFALGGGCELALACHIRIASENARFGLPEVSLGIIPGYGGTQRLPRLVGKGVALDLILSGEMTPAADALRMGLVSRVVPQADLRAAAEKLARTLLSRGPVALRSALAAVHEGLEMPQEQGLQYEAALFGLLAATQDMQEGMGAFLEKRAAQFKGL</sequence>
<dbReference type="PROSITE" id="PS00166">
    <property type="entry name" value="ENOYL_COA_HYDRATASE"/>
    <property type="match status" value="1"/>
</dbReference>
<dbReference type="CDD" id="cd06558">
    <property type="entry name" value="crotonase-like"/>
    <property type="match status" value="1"/>
</dbReference>
<organism evidence="4 5">
    <name type="scientific">Geothrix oryzae</name>
    <dbReference type="NCBI Taxonomy" id="2927975"/>
    <lineage>
        <taxon>Bacteria</taxon>
        <taxon>Pseudomonadati</taxon>
        <taxon>Acidobacteriota</taxon>
        <taxon>Holophagae</taxon>
        <taxon>Holophagales</taxon>
        <taxon>Holophagaceae</taxon>
        <taxon>Geothrix</taxon>
    </lineage>
</organism>
<protein>
    <submittedName>
        <fullName evidence="4">Enoyl-CoA hydratase</fullName>
    </submittedName>
</protein>
<dbReference type="Proteomes" id="UP001242010">
    <property type="component" value="Chromosome"/>
</dbReference>
<gene>
    <name evidence="4" type="primary">crt_2</name>
    <name evidence="4" type="ORF">GETHOR_13290</name>
</gene>
<keyword evidence="5" id="KW-1185">Reference proteome</keyword>
<reference evidence="5" key="1">
    <citation type="journal article" date="2023" name="Int. J. Syst. Evol. Microbiol.">
        <title>Mesoterricola silvestris gen. nov., sp. nov., Mesoterricola sediminis sp. nov., Geothrix oryzae sp. nov., Geothrix edaphica sp. nov., Geothrix rubra sp. nov., and Geothrix limicola sp. nov., six novel members of Acidobacteriota isolated from soils.</title>
        <authorList>
            <person name="Itoh H."/>
            <person name="Sugisawa Y."/>
            <person name="Mise K."/>
            <person name="Xu Z."/>
            <person name="Kuniyasu M."/>
            <person name="Ushijima N."/>
            <person name="Kawano K."/>
            <person name="Kobayashi E."/>
            <person name="Shiratori Y."/>
            <person name="Masuda Y."/>
            <person name="Senoo K."/>
        </authorList>
    </citation>
    <scope>NUCLEOTIDE SEQUENCE [LARGE SCALE GENOMIC DNA]</scope>
    <source>
        <strain evidence="5">Red222</strain>
    </source>
</reference>
<dbReference type="EMBL" id="AP027079">
    <property type="protein sequence ID" value="BDU69228.1"/>
    <property type="molecule type" value="Genomic_DNA"/>
</dbReference>
<accession>A0ABN6UWP6</accession>
<dbReference type="InterPro" id="IPR014748">
    <property type="entry name" value="Enoyl-CoA_hydra_C"/>
</dbReference>
<dbReference type="Gene3D" id="1.10.12.10">
    <property type="entry name" value="Lyase 2-enoyl-coa Hydratase, Chain A, domain 2"/>
    <property type="match status" value="1"/>
</dbReference>
<dbReference type="SUPFAM" id="SSF52096">
    <property type="entry name" value="ClpP/crotonase"/>
    <property type="match status" value="1"/>
</dbReference>
<evidence type="ECO:0000313" key="4">
    <source>
        <dbReference type="EMBL" id="BDU69228.1"/>
    </source>
</evidence>
<evidence type="ECO:0000313" key="5">
    <source>
        <dbReference type="Proteomes" id="UP001242010"/>
    </source>
</evidence>
<dbReference type="InterPro" id="IPR001753">
    <property type="entry name" value="Enoyl-CoA_hydra/iso"/>
</dbReference>
<dbReference type="RefSeq" id="WP_286355857.1">
    <property type="nucleotide sequence ID" value="NZ_AP027079.1"/>
</dbReference>
<comment type="similarity">
    <text evidence="1 3">Belongs to the enoyl-CoA hydratase/isomerase family.</text>
</comment>
<keyword evidence="2" id="KW-0456">Lyase</keyword>
<dbReference type="Pfam" id="PF00378">
    <property type="entry name" value="ECH_1"/>
    <property type="match status" value="1"/>
</dbReference>
<evidence type="ECO:0000256" key="1">
    <source>
        <dbReference type="ARBA" id="ARBA00005254"/>
    </source>
</evidence>
<dbReference type="InterPro" id="IPR029045">
    <property type="entry name" value="ClpP/crotonase-like_dom_sf"/>
</dbReference>
<dbReference type="PANTHER" id="PTHR11941">
    <property type="entry name" value="ENOYL-COA HYDRATASE-RELATED"/>
    <property type="match status" value="1"/>
</dbReference>